<proteinExistence type="predicted"/>
<dbReference type="OrthoDB" id="1084276at2"/>
<dbReference type="EMBL" id="LIRB01000075">
    <property type="protein sequence ID" value="KWX81138.1"/>
    <property type="molecule type" value="Genomic_DNA"/>
</dbReference>
<dbReference type="Proteomes" id="UP000070475">
    <property type="component" value="Unassembled WGS sequence"/>
</dbReference>
<reference evidence="1 2" key="1">
    <citation type="submission" date="2015-08" db="EMBL/GenBank/DDBJ databases">
        <title>Genomes of Paenibacillus riograndensis.</title>
        <authorList>
            <person name="Sant'Anna F.H."/>
            <person name="Souza R."/>
            <person name="Ambrosini A."/>
            <person name="Bach E."/>
            <person name="Fernandes G."/>
            <person name="Balsanelli E."/>
            <person name="Baura V.A."/>
            <person name="Pedrosa F.O."/>
            <person name="Souza E.M."/>
            <person name="Passaglia L."/>
        </authorList>
    </citation>
    <scope>NUCLEOTIDE SEQUENCE [LARGE SCALE GENOMIC DNA]</scope>
    <source>
        <strain evidence="1 2">CAS34</strain>
    </source>
</reference>
<protein>
    <submittedName>
        <fullName evidence="1">Uncharacterized protein</fullName>
    </submittedName>
</protein>
<gene>
    <name evidence="1" type="ORF">AMQ84_00840</name>
</gene>
<dbReference type="AlphaFoldDB" id="A0A132UC85"/>
<evidence type="ECO:0000313" key="2">
    <source>
        <dbReference type="Proteomes" id="UP000070475"/>
    </source>
</evidence>
<keyword evidence="2" id="KW-1185">Reference proteome</keyword>
<name>A0A132UC85_9BACL</name>
<dbReference type="PATRIC" id="fig|483937.3.peg.6432"/>
<evidence type="ECO:0000313" key="1">
    <source>
        <dbReference type="EMBL" id="KWX81138.1"/>
    </source>
</evidence>
<sequence length="154" mass="18535">MSIYYCDEWSGIKKKAWHVFVEEKAYLHHQQHQPYTAVLTDEGQPKYIINITSKWVSVSFYDHFVRKYLNYDFEVVEEAKLFLRTAIHWNYEHDTDKKLSTMIFGFKETGYIAMEKRDFNTGEVLERESQGSVDNNWTVFPEFGDYLYLSKEER</sequence>
<organism evidence="1 2">
    <name type="scientific">Paenibacillus riograndensis</name>
    <dbReference type="NCBI Taxonomy" id="483937"/>
    <lineage>
        <taxon>Bacteria</taxon>
        <taxon>Bacillati</taxon>
        <taxon>Bacillota</taxon>
        <taxon>Bacilli</taxon>
        <taxon>Bacillales</taxon>
        <taxon>Paenibacillaceae</taxon>
        <taxon>Paenibacillus</taxon>
        <taxon>Paenibacillus sonchi group</taxon>
    </lineage>
</organism>
<accession>A0A132UC85</accession>
<comment type="caution">
    <text evidence="1">The sequence shown here is derived from an EMBL/GenBank/DDBJ whole genome shotgun (WGS) entry which is preliminary data.</text>
</comment>
<dbReference type="RefSeq" id="WP_060818930.1">
    <property type="nucleotide sequence ID" value="NZ_LIRB01000075.1"/>
</dbReference>